<reference evidence="1 2" key="1">
    <citation type="submission" date="2019-02" db="EMBL/GenBank/DDBJ databases">
        <title>Deep-cultivation of Planctomycetes and their phenomic and genomic characterization uncovers novel biology.</title>
        <authorList>
            <person name="Wiegand S."/>
            <person name="Jogler M."/>
            <person name="Boedeker C."/>
            <person name="Pinto D."/>
            <person name="Vollmers J."/>
            <person name="Rivas-Marin E."/>
            <person name="Kohn T."/>
            <person name="Peeters S.H."/>
            <person name="Heuer A."/>
            <person name="Rast P."/>
            <person name="Oberbeckmann S."/>
            <person name="Bunk B."/>
            <person name="Jeske O."/>
            <person name="Meyerdierks A."/>
            <person name="Storesund J.E."/>
            <person name="Kallscheuer N."/>
            <person name="Luecker S."/>
            <person name="Lage O.M."/>
            <person name="Pohl T."/>
            <person name="Merkel B.J."/>
            <person name="Hornburger P."/>
            <person name="Mueller R.-W."/>
            <person name="Bruemmer F."/>
            <person name="Labrenz M."/>
            <person name="Spormann A.M."/>
            <person name="Op den Camp H."/>
            <person name="Overmann J."/>
            <person name="Amann R."/>
            <person name="Jetten M.S.M."/>
            <person name="Mascher T."/>
            <person name="Medema M.H."/>
            <person name="Devos D.P."/>
            <person name="Kaster A.-K."/>
            <person name="Ovreas L."/>
            <person name="Rohde M."/>
            <person name="Galperin M.Y."/>
            <person name="Jogler C."/>
        </authorList>
    </citation>
    <scope>NUCLEOTIDE SEQUENCE [LARGE SCALE GENOMIC DNA]</scope>
    <source>
        <strain evidence="1 2">I41</strain>
    </source>
</reference>
<accession>A0A517TWV0</accession>
<organism evidence="1 2">
    <name type="scientific">Lacipirellula limnantheis</name>
    <dbReference type="NCBI Taxonomy" id="2528024"/>
    <lineage>
        <taxon>Bacteria</taxon>
        <taxon>Pseudomonadati</taxon>
        <taxon>Planctomycetota</taxon>
        <taxon>Planctomycetia</taxon>
        <taxon>Pirellulales</taxon>
        <taxon>Lacipirellulaceae</taxon>
        <taxon>Lacipirellula</taxon>
    </lineage>
</organism>
<evidence type="ECO:0000313" key="1">
    <source>
        <dbReference type="EMBL" id="QDT72840.1"/>
    </source>
</evidence>
<proteinExistence type="predicted"/>
<protein>
    <submittedName>
        <fullName evidence="1">Uncharacterized protein</fullName>
    </submittedName>
</protein>
<name>A0A517TWV0_9BACT</name>
<dbReference type="Proteomes" id="UP000317909">
    <property type="component" value="Chromosome"/>
</dbReference>
<dbReference type="KEGG" id="llh:I41_20250"/>
<evidence type="ECO:0000313" key="2">
    <source>
        <dbReference type="Proteomes" id="UP000317909"/>
    </source>
</evidence>
<keyword evidence="2" id="KW-1185">Reference proteome</keyword>
<sequence length="86" mass="9194">MLILLRIDVNAIPTREYRRFARVGEGAGKGFVSAGFVTVGRLAVSFWKFAIAGESFQLAPLLTIAADCPRLPLGESLFTAALPVNG</sequence>
<dbReference type="EMBL" id="CP036339">
    <property type="protein sequence ID" value="QDT72840.1"/>
    <property type="molecule type" value="Genomic_DNA"/>
</dbReference>
<dbReference type="AlphaFoldDB" id="A0A517TWV0"/>
<gene>
    <name evidence="1" type="ORF">I41_20250</name>
</gene>